<dbReference type="GO" id="GO:0008270">
    <property type="term" value="F:zinc ion binding"/>
    <property type="evidence" value="ECO:0007669"/>
    <property type="project" value="UniProtKB-KW"/>
</dbReference>
<evidence type="ECO:0000256" key="2">
    <source>
        <dbReference type="SAM" id="MobiDB-lite"/>
    </source>
</evidence>
<dbReference type="Pfam" id="PF00098">
    <property type="entry name" value="zf-CCHC"/>
    <property type="match status" value="1"/>
</dbReference>
<organism evidence="4">
    <name type="scientific">Rhipicephalus pulchellus</name>
    <name type="common">Yellow backed tick</name>
    <name type="synonym">Dermacentor pulchellus</name>
    <dbReference type="NCBI Taxonomy" id="72859"/>
    <lineage>
        <taxon>Eukaryota</taxon>
        <taxon>Metazoa</taxon>
        <taxon>Ecdysozoa</taxon>
        <taxon>Arthropoda</taxon>
        <taxon>Chelicerata</taxon>
        <taxon>Arachnida</taxon>
        <taxon>Acari</taxon>
        <taxon>Parasitiformes</taxon>
        <taxon>Ixodida</taxon>
        <taxon>Ixodoidea</taxon>
        <taxon>Ixodidae</taxon>
        <taxon>Rhipicephalinae</taxon>
        <taxon>Rhipicephalus</taxon>
        <taxon>Rhipicephalus</taxon>
    </lineage>
</organism>
<accession>L7MBL0</accession>
<protein>
    <recommendedName>
        <fullName evidence="3">CCHC-type domain-containing protein</fullName>
    </recommendedName>
</protein>
<feature type="domain" description="CCHC-type" evidence="3">
    <location>
        <begin position="149"/>
        <end position="162"/>
    </location>
</feature>
<dbReference type="InterPro" id="IPR038269">
    <property type="entry name" value="SCAN_sf"/>
</dbReference>
<dbReference type="SUPFAM" id="SSF57756">
    <property type="entry name" value="Retrovirus zinc finger-like domains"/>
    <property type="match status" value="1"/>
</dbReference>
<keyword evidence="1" id="KW-0862">Zinc</keyword>
<dbReference type="PANTHER" id="PTHR46888">
    <property type="entry name" value="ZINC KNUCKLE DOMAINCONTAINING PROTEIN-RELATED"/>
    <property type="match status" value="1"/>
</dbReference>
<evidence type="ECO:0000313" key="4">
    <source>
        <dbReference type="EMBL" id="JAA61410.1"/>
    </source>
</evidence>
<dbReference type="Gene3D" id="1.10.4020.10">
    <property type="entry name" value="DNA breaking-rejoining enzymes"/>
    <property type="match status" value="1"/>
</dbReference>
<dbReference type="PANTHER" id="PTHR46888:SF1">
    <property type="entry name" value="RIBONUCLEASE H"/>
    <property type="match status" value="1"/>
</dbReference>
<keyword evidence="1" id="KW-0479">Metal-binding</keyword>
<dbReference type="AlphaFoldDB" id="L7MBL0"/>
<feature type="region of interest" description="Disordered" evidence="2">
    <location>
        <begin position="345"/>
        <end position="365"/>
    </location>
</feature>
<dbReference type="InterPro" id="IPR001878">
    <property type="entry name" value="Znf_CCHC"/>
</dbReference>
<evidence type="ECO:0000259" key="3">
    <source>
        <dbReference type="PROSITE" id="PS50158"/>
    </source>
</evidence>
<dbReference type="GO" id="GO:0003676">
    <property type="term" value="F:nucleic acid binding"/>
    <property type="evidence" value="ECO:0007669"/>
    <property type="project" value="InterPro"/>
</dbReference>
<dbReference type="PROSITE" id="PS50158">
    <property type="entry name" value="ZF_CCHC"/>
    <property type="match status" value="1"/>
</dbReference>
<dbReference type="SMART" id="SM00343">
    <property type="entry name" value="ZnF_C2HC"/>
    <property type="match status" value="1"/>
</dbReference>
<feature type="non-terminal residue" evidence="4">
    <location>
        <position position="365"/>
    </location>
</feature>
<reference evidence="4" key="1">
    <citation type="submission" date="2012-11" db="EMBL/GenBank/DDBJ databases">
        <authorList>
            <person name="Lucero-Rivera Y.E."/>
            <person name="Tovar-Ramirez D."/>
        </authorList>
    </citation>
    <scope>NUCLEOTIDE SEQUENCE</scope>
    <source>
        <tissue evidence="4">Salivary gland</tissue>
    </source>
</reference>
<name>L7MBL0_RHIPC</name>
<dbReference type="SUPFAM" id="SSF47353">
    <property type="entry name" value="Retrovirus capsid dimerization domain-like"/>
    <property type="match status" value="1"/>
</dbReference>
<sequence>TVIGQSVSGTFAYGELKEKVLKELRMTPAEYRRRFLGIKKEAEESWGQLAARLEMMFSYYLSSRKVNSFEQLQALLIADRLKQLMPPEIRSFVTQGEMKGWLQAKELAELAANFEESTSHRVTSYQDATAKEMRHIDCTRNLPLDRMLCYACGEPGHFQRDCSSRRDTGVGRKEISCVAMKNYTRGRTYPVRHSRRPTCNSTHLGYAGERIFVGERLCRARIDSGADITVIRASEVPAEILRQSCGHVKLTGAFGRAITAEVMYVPLGLPCPVESANQRVPVLCAVTPELAASADLLLTPDDYESLCLAVKESGCHPRGSECGIMRGSPRQEGTFVRGNVESVAQSGGKAARGAVGEEGNRHANG</sequence>
<evidence type="ECO:0000256" key="1">
    <source>
        <dbReference type="PROSITE-ProRule" id="PRU00047"/>
    </source>
</evidence>
<dbReference type="Gene3D" id="4.10.60.10">
    <property type="entry name" value="Zinc finger, CCHC-type"/>
    <property type="match status" value="1"/>
</dbReference>
<proteinExistence type="evidence at transcript level"/>
<reference evidence="4" key="2">
    <citation type="journal article" date="2015" name="J. Proteomics">
        <title>Sexual differences in the sialomes of the zebra tick, Rhipicephalus pulchellus.</title>
        <authorList>
            <person name="Tan A.W."/>
            <person name="Francischetti I.M."/>
            <person name="Slovak M."/>
            <person name="Kini R.M."/>
            <person name="Ribeiro J.M."/>
        </authorList>
    </citation>
    <scope>NUCLEOTIDE SEQUENCE</scope>
    <source>
        <tissue evidence="4">Salivary gland</tissue>
    </source>
</reference>
<feature type="non-terminal residue" evidence="4">
    <location>
        <position position="1"/>
    </location>
</feature>
<keyword evidence="1" id="KW-0863">Zinc-finger</keyword>
<dbReference type="EMBL" id="GACK01003624">
    <property type="protein sequence ID" value="JAA61410.1"/>
    <property type="molecule type" value="mRNA"/>
</dbReference>
<dbReference type="InterPro" id="IPR036875">
    <property type="entry name" value="Znf_CCHC_sf"/>
</dbReference>